<reference evidence="2" key="1">
    <citation type="submission" date="2023-05" db="EMBL/GenBank/DDBJ databases">
        <authorList>
            <person name="Zhang X."/>
        </authorList>
    </citation>
    <scope>NUCLEOTIDE SEQUENCE</scope>
    <source>
        <strain evidence="2">BD1B2-1</strain>
    </source>
</reference>
<accession>A0AAE3UHC3</accession>
<keyword evidence="3" id="KW-1185">Reference proteome</keyword>
<proteinExistence type="predicted"/>
<dbReference type="RefSeq" id="WP_314517219.1">
    <property type="nucleotide sequence ID" value="NZ_JASJOU010000015.1"/>
</dbReference>
<dbReference type="AlphaFoldDB" id="A0AAE3UHC3"/>
<sequence>MYFKKLAELNIGLKRLSDAIRIDNKLYLRDDEQVTCIMAEPDFTHVWTKKLDLGRPSGNHNFFQCLRGSSQAIVTTKEKEDVSLLALDPTDGRLLWEVSISPKKLADKGAPVVWENRVCIAIQQSKYVRFVVYHILTGERVAELNLPESSVSAFGIWALQCGSWVYGKEWGYEKSTCLLRFNLADESPVLEQVFTLPLSDLQTNGTDLYAFAADPFRIVWYDGQTALFKGECIPDNFTYDTIVPYSPHSQFVLVYSEEKRAICCLNLQEGTLHWRKDFEEDWDAIYSGKGTLNGWYLTIQYKGTEFKRACFFCHLNSGELEEVPEVIHSRSRLEPLVLTNDYYRDYDFYVPVAEKPTTDDPIRLLKWEDFGKEAEEIVLQKTPLQIQIENIQQMLATVHSEADYEAIFVAVETLFGVPLNPEVKEFIRVNESVDGYYRIDSFSRSLGSARTCGELFGEDIPFADSMFPAILIGGTPYGDYFWLDLEWGSVISLNHDDTFTEVALDIIEDNKPTTASGFTLDFSMKGNGFWLSELLAFTTAARHMKPYPSAGSDKEKEPFELVKWVWKAKRWPINTLPNHRFAQAEMFLWAVTQDALDSNDCKERVLELYNADCEALLTWLNQENESLDPTQAITTAPLNLTDKFVVCDPQRTEDLYYPWNNTSMPITPGQYAATIYKQNGLAHSIAIWFEKGKIASLKEYRNFSSIGFNGFNFFTKYVGIFDKTLVTNRLLTTLPAEKWSLLEEDTTDWIRYDVPQENTDEVPKNMLVFKVSPETGFCDSYWGYGEDRNLLCYVLNFRKVQPEPQK</sequence>
<protein>
    <submittedName>
        <fullName evidence="2">PQQ-binding-like beta-propeller repeat protein</fullName>
    </submittedName>
</protein>
<dbReference type="Pfam" id="PF13360">
    <property type="entry name" value="PQQ_2"/>
    <property type="match status" value="1"/>
</dbReference>
<dbReference type="InterPro" id="IPR011047">
    <property type="entry name" value="Quinoprotein_ADH-like_sf"/>
</dbReference>
<evidence type="ECO:0000313" key="2">
    <source>
        <dbReference type="EMBL" id="MDJ1505305.1"/>
    </source>
</evidence>
<comment type="caution">
    <text evidence="2">The sequence shown here is derived from an EMBL/GenBank/DDBJ whole genome shotgun (WGS) entry which is preliminary data.</text>
</comment>
<dbReference type="Gene3D" id="2.130.10.10">
    <property type="entry name" value="YVTN repeat-like/Quinoprotein amine dehydrogenase"/>
    <property type="match status" value="1"/>
</dbReference>
<name>A0AAE3UHC3_9BACT</name>
<dbReference type="Proteomes" id="UP001232063">
    <property type="component" value="Unassembled WGS sequence"/>
</dbReference>
<evidence type="ECO:0000313" key="3">
    <source>
        <dbReference type="Proteomes" id="UP001232063"/>
    </source>
</evidence>
<dbReference type="InterPro" id="IPR015943">
    <property type="entry name" value="WD40/YVTN_repeat-like_dom_sf"/>
</dbReference>
<dbReference type="EMBL" id="JASJOU010000015">
    <property type="protein sequence ID" value="MDJ1505305.1"/>
    <property type="molecule type" value="Genomic_DNA"/>
</dbReference>
<evidence type="ECO:0000259" key="1">
    <source>
        <dbReference type="Pfam" id="PF13360"/>
    </source>
</evidence>
<organism evidence="2 3">
    <name type="scientific">Xanthocytophaga agilis</name>
    <dbReference type="NCBI Taxonomy" id="3048010"/>
    <lineage>
        <taxon>Bacteria</taxon>
        <taxon>Pseudomonadati</taxon>
        <taxon>Bacteroidota</taxon>
        <taxon>Cytophagia</taxon>
        <taxon>Cytophagales</taxon>
        <taxon>Rhodocytophagaceae</taxon>
        <taxon>Xanthocytophaga</taxon>
    </lineage>
</organism>
<dbReference type="InterPro" id="IPR002372">
    <property type="entry name" value="PQQ_rpt_dom"/>
</dbReference>
<gene>
    <name evidence="2" type="ORF">QNI22_31910</name>
</gene>
<feature type="domain" description="Pyrrolo-quinoline quinone repeat" evidence="1">
    <location>
        <begin position="24"/>
        <end position="150"/>
    </location>
</feature>
<dbReference type="SUPFAM" id="SSF50998">
    <property type="entry name" value="Quinoprotein alcohol dehydrogenase-like"/>
    <property type="match status" value="1"/>
</dbReference>